<dbReference type="PANTHER" id="PTHR15502:SF7">
    <property type="entry name" value="CALCINEURIN-BINDING PROTEIN CABIN-1"/>
    <property type="match status" value="1"/>
</dbReference>
<evidence type="ECO:0000313" key="8">
    <source>
        <dbReference type="Proteomes" id="UP001590951"/>
    </source>
</evidence>
<evidence type="ECO:0000256" key="6">
    <source>
        <dbReference type="SAM" id="MobiDB-lite"/>
    </source>
</evidence>
<comment type="similarity">
    <text evidence="3">Belongs to the HIR3 family.</text>
</comment>
<keyword evidence="5" id="KW-0539">Nucleus</keyword>
<comment type="function">
    <text evidence="1">Has a role in a nucleosome assembly pathway that is required for the integrity of heterochromatin and proper chromosome segregation.</text>
</comment>
<feature type="compositionally biased region" description="Polar residues" evidence="6">
    <location>
        <begin position="331"/>
        <end position="362"/>
    </location>
</feature>
<feature type="region of interest" description="Disordered" evidence="6">
    <location>
        <begin position="403"/>
        <end position="476"/>
    </location>
</feature>
<evidence type="ECO:0000313" key="7">
    <source>
        <dbReference type="EMBL" id="KAL2057575.1"/>
    </source>
</evidence>
<feature type="compositionally biased region" description="Polar residues" evidence="6">
    <location>
        <begin position="1985"/>
        <end position="1994"/>
    </location>
</feature>
<evidence type="ECO:0000256" key="4">
    <source>
        <dbReference type="ARBA" id="ARBA00014848"/>
    </source>
</evidence>
<evidence type="ECO:0000256" key="1">
    <source>
        <dbReference type="ARBA" id="ARBA00002687"/>
    </source>
</evidence>
<protein>
    <recommendedName>
        <fullName evidence="4">Histone transcription regulator 3 homolog</fullName>
    </recommendedName>
</protein>
<comment type="subcellular location">
    <subcellularLocation>
        <location evidence="2">Nucleus</location>
    </subcellularLocation>
</comment>
<dbReference type="Proteomes" id="UP001590951">
    <property type="component" value="Unassembled WGS sequence"/>
</dbReference>
<sequence length="2003" mass="225564">MSSFVPLNIEIESESEDEIDDSKEIQIEEALKLYQNALKLHSLGPAFYDEAEIAYNELFRSEIFTYPESFSKAQRIELYDGAGDSEGDLDDSLIPTLTVPVISADGAPSSLPQILYLAYKNHGQFILDRLKDQLSRIGEEDNRSDDVSTAAHQTATAASSSLKLFVEALDRDDTDLELWRKVSRIGNFLGSQRVGRFCLEAVLDTDEGTSDAWTEPLGLEKGFAVEQLKPLLQSLEDQLSESQFSDSSRRQDPIINSLRKYIDPCPYLPTTSRRISAQEYVNTAHEQIINVPQRTWASCGQAILLQLSQEMQDVINSDPGANYSLALTGKDTATFQPPQPKSNSNNDPASAQNASTTSTRQNLVGPAPVSTGGAANVGNWLGDAETSQTSLVDMGAQIVEQPMESPKKMTTTDNRDSEKAATTVPEALGPMGTVSLPTRKRSFEAAELPDPTEVGRSRSKRIKARGSIDPDSVRDSTADDWTRWYVQQLQIYHQADNKVFECVRNVLSKFGSEGYGDLQSLREIVSPQSSTSQFNYTKPALDSANVAALDLKTTLDNWDLVKSKAFLNGHDPKDPAGGISGVQNPSFTAFLEHSNQEMQRTSHLPVLSGDIGMEQFVNRVKLKWMTLGQLSFAWINELLGRHQPLGEDDGSGGDNELESSYETLLWPDTLKQSIVQALVNQFEAIYSELEAMVDNIEQNSEPARTDTSDLDSKQCDRRKNTCMLLIQVIFELHLDIYGRITNPSSVVDTAIRLQQRDRLGRWAAFSSRTMNLRSLHEDDPLPMDTGNNLDHLDHLRIRFMWASVVCNSLLEPDSRDSTILCFQDLIHVINALERKVPSDSRFVIELPNNAIMPEISVQAAQKEISRLTTMDFFMGVFSSENNDPLTIIESLEPLLELSVKDGKSRNRDSARAHITEHTNTMVTTASLGGEAVDSPAPANPDNKLIEALHFLEQGSLPLRLFLWQKLRDAYRAINYPPQVLSCDLRILELIVNHLSSSSYTESAVETRQDALLRWLHRLDDHMTRILSYSTSKDQPFECVDGDQIRMSLEALSRMQNLLHVFALWEDTIRVGQTPAPLPQNQNASRGLARSTDKFRDMIVKTWTLQHALLKEAMVQYKEIFPAQNEVLINLLKHMHHALGLRCYCSLANKSFLKMMKAELERAQNVEDWETNMAQLIVDLYGVKISSNATEMQDHGCLPEDLDRRTALEIMDLVMLQVNRISIKDLLRSDLKFTVDKMQQVIKIPKILNSPARTFNNRLVNNYFKSPINPLDLYRSLRGIGGLCGSPVHTEGYEIASKGWYFLLGHVALAKFRSQKRTAAGSTDDLEIARTFLRHDLEFDTERWETWYRLAQVFDTMIEEDTTWTAEKLDNRMGELVTLQRRAIHCYSMAVAVATRCADASFEDTGKMADLYADYGTRLYACTREPFSMKAFELVDDHKRHYNSRISGMYKNPPFTSLQLYSAWKLASTLLRRASAQKPQNWVISYSLGKVLWKMWDFGAKVPGDFKRVDHQLVIAAIAQAIEACPEKRDSRHPEKDPILEPHYKLVSIVHKLVRHGRITPEEGCRVLKTTPYSRKVDDVYDLEHWKPFVLQVLKALRSADKVNWHHRMVARAAHIVYDDTPLEPQANAAAKHELNQSIFTKTMAIQVWKPDNERAGRHFVYTSRYVRFFTELLYRLNDKASLEALARRIRKRTGDFLDHAGLWELVCNAYLKLLRHQPNCRIPEGYADHKFTGMDPELYQNNAARLETWMQSQTTNPPSLDILREAIELQKLNNKLFKSNLFEDLIRDVYAHLYDSVIPELHAEENRVRMRVDNILTNPTPSVVETPPPDPANAQGEQHRSKAKWVTNREIVRKAEAIAALRVPTAPAKVLNPVAPAPASAQEKASSSNPNLAVAIAADADKDPGSSVPGSVHDSADDESELSEVDEAVVDDKPEEAAEGRPPLFPNLMRAKGTAEDPEEIDTETGGEANEEAEVEDNEDVEMQQEVQPATQVKESGVPEGNW</sequence>
<name>A0ABR4BIC0_9LECA</name>
<accession>A0ABR4BIC0</accession>
<feature type="compositionally biased region" description="Acidic residues" evidence="6">
    <location>
        <begin position="1916"/>
        <end position="1929"/>
    </location>
</feature>
<keyword evidence="8" id="KW-1185">Reference proteome</keyword>
<feature type="compositionally biased region" description="Acidic residues" evidence="6">
    <location>
        <begin position="1956"/>
        <end position="1983"/>
    </location>
</feature>
<feature type="compositionally biased region" description="Basic and acidic residues" evidence="6">
    <location>
        <begin position="1930"/>
        <end position="1939"/>
    </location>
</feature>
<feature type="compositionally biased region" description="Basic and acidic residues" evidence="6">
    <location>
        <begin position="466"/>
        <end position="476"/>
    </location>
</feature>
<gene>
    <name evidence="7" type="ORF">ABVK25_001959</name>
</gene>
<dbReference type="InterPro" id="IPR033053">
    <property type="entry name" value="Hir3/CABIN1"/>
</dbReference>
<feature type="region of interest" description="Disordered" evidence="6">
    <location>
        <begin position="1818"/>
        <end position="1844"/>
    </location>
</feature>
<evidence type="ECO:0000256" key="5">
    <source>
        <dbReference type="ARBA" id="ARBA00023242"/>
    </source>
</evidence>
<comment type="caution">
    <text evidence="7">The sequence shown here is derived from an EMBL/GenBank/DDBJ whole genome shotgun (WGS) entry which is preliminary data.</text>
</comment>
<evidence type="ECO:0000256" key="2">
    <source>
        <dbReference type="ARBA" id="ARBA00004123"/>
    </source>
</evidence>
<organism evidence="7 8">
    <name type="scientific">Lepraria finkii</name>
    <dbReference type="NCBI Taxonomy" id="1340010"/>
    <lineage>
        <taxon>Eukaryota</taxon>
        <taxon>Fungi</taxon>
        <taxon>Dikarya</taxon>
        <taxon>Ascomycota</taxon>
        <taxon>Pezizomycotina</taxon>
        <taxon>Lecanoromycetes</taxon>
        <taxon>OSLEUM clade</taxon>
        <taxon>Lecanoromycetidae</taxon>
        <taxon>Lecanorales</taxon>
        <taxon>Lecanorineae</taxon>
        <taxon>Stereocaulaceae</taxon>
        <taxon>Lepraria</taxon>
    </lineage>
</organism>
<dbReference type="EMBL" id="JBHFEH010000004">
    <property type="protein sequence ID" value="KAL2057575.1"/>
    <property type="molecule type" value="Genomic_DNA"/>
</dbReference>
<feature type="region of interest" description="Disordered" evidence="6">
    <location>
        <begin position="1900"/>
        <end position="2003"/>
    </location>
</feature>
<dbReference type="PANTHER" id="PTHR15502">
    <property type="entry name" value="CALCINEURIN-BINDING PROTEIN CABIN 1-RELATED"/>
    <property type="match status" value="1"/>
</dbReference>
<evidence type="ECO:0000256" key="3">
    <source>
        <dbReference type="ARBA" id="ARBA00007335"/>
    </source>
</evidence>
<feature type="region of interest" description="Disordered" evidence="6">
    <location>
        <begin position="331"/>
        <end position="381"/>
    </location>
</feature>
<reference evidence="7 8" key="1">
    <citation type="submission" date="2024-09" db="EMBL/GenBank/DDBJ databases">
        <title>Rethinking Asexuality: The Enigmatic Case of Functional Sexual Genes in Lepraria (Stereocaulaceae).</title>
        <authorList>
            <person name="Doellman M."/>
            <person name="Sun Y."/>
            <person name="Barcenas-Pena A."/>
            <person name="Lumbsch H.T."/>
            <person name="Grewe F."/>
        </authorList>
    </citation>
    <scope>NUCLEOTIDE SEQUENCE [LARGE SCALE GENOMIC DNA]</scope>
    <source>
        <strain evidence="7 8">Grewe 0041</strain>
    </source>
</reference>
<proteinExistence type="inferred from homology"/>